<feature type="signal peptide" evidence="8">
    <location>
        <begin position="1"/>
        <end position="16"/>
    </location>
</feature>
<dbReference type="EMBL" id="QJNU01000057">
    <property type="protein sequence ID" value="RYP08647.1"/>
    <property type="molecule type" value="Genomic_DNA"/>
</dbReference>
<evidence type="ECO:0000256" key="8">
    <source>
        <dbReference type="SAM" id="SignalP"/>
    </source>
</evidence>
<keyword evidence="2" id="KW-0719">Serine esterase</keyword>
<dbReference type="Pfam" id="PF22244">
    <property type="entry name" value="GCE_fung"/>
    <property type="match status" value="1"/>
</dbReference>
<keyword evidence="5" id="KW-0439">Lignin degradation</keyword>
<dbReference type="GO" id="GO:0052689">
    <property type="term" value="F:carboxylic ester hydrolase activity"/>
    <property type="evidence" value="ECO:0007669"/>
    <property type="project" value="UniProtKB-KW"/>
</dbReference>
<dbReference type="Proteomes" id="UP000293360">
    <property type="component" value="Unassembled WGS sequence"/>
</dbReference>
<feature type="domain" description="4-O-methyl-glucuronoyl methylesterase-like" evidence="9">
    <location>
        <begin position="93"/>
        <end position="238"/>
    </location>
</feature>
<name>A0A4Q4TRJ8_9PEZI</name>
<dbReference type="InterPro" id="IPR054579">
    <property type="entry name" value="GCE-like_dom"/>
</dbReference>
<reference evidence="10 11" key="1">
    <citation type="submission" date="2018-06" db="EMBL/GenBank/DDBJ databases">
        <title>Complete Genomes of Monosporascus.</title>
        <authorList>
            <person name="Robinson A.J."/>
            <person name="Natvig D.O."/>
        </authorList>
    </citation>
    <scope>NUCLEOTIDE SEQUENCE [LARGE SCALE GENOMIC DNA]</scope>
    <source>
        <strain evidence="10 11">CBS 110550</strain>
    </source>
</reference>
<dbReference type="SUPFAM" id="SSF53474">
    <property type="entry name" value="alpha/beta-Hydrolases"/>
    <property type="match status" value="1"/>
</dbReference>
<sequence length="239" mass="25029">MLLLIPLLLLSVTSFAQELAPATCDVRLPSSFPPIPTLPDPFQLVNGTAVADATTWSCRRAEIRAMLEQYELGVKPPKASFFEASMSGNSITIRCGEDGKSISFTATIRSPSGGDTGPFPAIIALGGTFIPIPPGIALITYNNEQMAATNPGGEDLFFQLYSTQIGGLMGWAWGVSRILDALDILGPETTNIDPTRVGVTGCSRNGKGALVAGAFDDRIALTIPQEGGSGGPGCWRLAA</sequence>
<evidence type="ECO:0000256" key="1">
    <source>
        <dbReference type="ARBA" id="ARBA00010092"/>
    </source>
</evidence>
<gene>
    <name evidence="10" type="ORF">DL764_001775</name>
</gene>
<keyword evidence="4" id="KW-0378">Hydrolase</keyword>
<evidence type="ECO:0000256" key="7">
    <source>
        <dbReference type="ARBA" id="ARBA00026105"/>
    </source>
</evidence>
<dbReference type="EC" id="3.1.1.117" evidence="7"/>
<proteinExistence type="inferred from homology"/>
<comment type="similarity">
    <text evidence="1">Belongs to the carbohydrate esterase 15 (CE15) family.</text>
</comment>
<dbReference type="STRING" id="155417.A0A4Q4TRJ8"/>
<evidence type="ECO:0000256" key="2">
    <source>
        <dbReference type="ARBA" id="ARBA00022487"/>
    </source>
</evidence>
<dbReference type="Gene3D" id="3.40.50.1820">
    <property type="entry name" value="alpha/beta hydrolase"/>
    <property type="match status" value="1"/>
</dbReference>
<feature type="chain" id="PRO_5020299358" description="(4-O-methyl)-D-glucuronate--lignin esterase" evidence="8">
    <location>
        <begin position="17"/>
        <end position="239"/>
    </location>
</feature>
<dbReference type="InterPro" id="IPR029058">
    <property type="entry name" value="AB_hydrolase_fold"/>
</dbReference>
<evidence type="ECO:0000313" key="10">
    <source>
        <dbReference type="EMBL" id="RYP08647.1"/>
    </source>
</evidence>
<accession>A0A4Q4TRJ8</accession>
<comment type="catalytic activity">
    <reaction evidence="6">
        <text>a 4-O-methyl-alpha-D-glucuronosyl ester derivative + H2O = 4-O-methyl-alpha-D-glucuronate derivative + an alcohol + H(+)</text>
        <dbReference type="Rhea" id="RHEA:67452"/>
        <dbReference type="ChEBI" id="CHEBI:15377"/>
        <dbReference type="ChEBI" id="CHEBI:15378"/>
        <dbReference type="ChEBI" id="CHEBI:30879"/>
        <dbReference type="ChEBI" id="CHEBI:171667"/>
        <dbReference type="ChEBI" id="CHEBI:171668"/>
        <dbReference type="EC" id="3.1.1.117"/>
    </reaction>
    <physiologicalReaction direction="left-to-right" evidence="6">
        <dbReference type="Rhea" id="RHEA:67453"/>
    </physiologicalReaction>
</comment>
<keyword evidence="3 8" id="KW-0732">Signal</keyword>
<evidence type="ECO:0000256" key="5">
    <source>
        <dbReference type="ARBA" id="ARBA00023185"/>
    </source>
</evidence>
<evidence type="ECO:0000313" key="11">
    <source>
        <dbReference type="Proteomes" id="UP000293360"/>
    </source>
</evidence>
<comment type="caution">
    <text evidence="10">The sequence shown here is derived from an EMBL/GenBank/DDBJ whole genome shotgun (WGS) entry which is preliminary data.</text>
</comment>
<evidence type="ECO:0000256" key="4">
    <source>
        <dbReference type="ARBA" id="ARBA00022801"/>
    </source>
</evidence>
<organism evidence="10 11">
    <name type="scientific">Monosporascus ibericus</name>
    <dbReference type="NCBI Taxonomy" id="155417"/>
    <lineage>
        <taxon>Eukaryota</taxon>
        <taxon>Fungi</taxon>
        <taxon>Dikarya</taxon>
        <taxon>Ascomycota</taxon>
        <taxon>Pezizomycotina</taxon>
        <taxon>Sordariomycetes</taxon>
        <taxon>Xylariomycetidae</taxon>
        <taxon>Xylariales</taxon>
        <taxon>Xylariales incertae sedis</taxon>
        <taxon>Monosporascus</taxon>
    </lineage>
</organism>
<evidence type="ECO:0000259" key="9">
    <source>
        <dbReference type="Pfam" id="PF22244"/>
    </source>
</evidence>
<dbReference type="AlphaFoldDB" id="A0A4Q4TRJ8"/>
<evidence type="ECO:0000256" key="6">
    <source>
        <dbReference type="ARBA" id="ARBA00024511"/>
    </source>
</evidence>
<dbReference type="GO" id="GO:0046274">
    <property type="term" value="P:lignin catabolic process"/>
    <property type="evidence" value="ECO:0007669"/>
    <property type="project" value="UniProtKB-KW"/>
</dbReference>
<evidence type="ECO:0000256" key="3">
    <source>
        <dbReference type="ARBA" id="ARBA00022729"/>
    </source>
</evidence>
<keyword evidence="11" id="KW-1185">Reference proteome</keyword>
<dbReference type="OrthoDB" id="3781271at2759"/>
<protein>
    <recommendedName>
        <fullName evidence="7">(4-O-methyl)-D-glucuronate--lignin esterase</fullName>
        <ecNumber evidence="7">3.1.1.117</ecNumber>
    </recommendedName>
</protein>